<evidence type="ECO:0000256" key="7">
    <source>
        <dbReference type="ARBA" id="ARBA00022989"/>
    </source>
</evidence>
<evidence type="ECO:0000256" key="5">
    <source>
        <dbReference type="ARBA" id="ARBA00022475"/>
    </source>
</evidence>
<gene>
    <name evidence="11" type="ordered locus">Spirs_3961</name>
</gene>
<evidence type="ECO:0000313" key="11">
    <source>
        <dbReference type="EMBL" id="ADK83046.1"/>
    </source>
</evidence>
<feature type="transmembrane region" description="Helical" evidence="10">
    <location>
        <begin position="104"/>
        <end position="129"/>
    </location>
</feature>
<keyword evidence="12" id="KW-1185">Reference proteome</keyword>
<feature type="transmembrane region" description="Helical" evidence="10">
    <location>
        <begin position="324"/>
        <end position="348"/>
    </location>
</feature>
<keyword evidence="7 10" id="KW-1133">Transmembrane helix</keyword>
<evidence type="ECO:0000256" key="9">
    <source>
        <dbReference type="ARBA" id="ARBA00023251"/>
    </source>
</evidence>
<dbReference type="CDD" id="cd13143">
    <property type="entry name" value="MATE_MepA_like"/>
    <property type="match status" value="1"/>
</dbReference>
<dbReference type="Proteomes" id="UP000002318">
    <property type="component" value="Chromosome"/>
</dbReference>
<dbReference type="KEGG" id="ssm:Spirs_3961"/>
<evidence type="ECO:0000256" key="8">
    <source>
        <dbReference type="ARBA" id="ARBA00023136"/>
    </source>
</evidence>
<keyword evidence="4" id="KW-0813">Transport</keyword>
<feature type="transmembrane region" description="Helical" evidence="10">
    <location>
        <begin position="253"/>
        <end position="270"/>
    </location>
</feature>
<evidence type="ECO:0000313" key="12">
    <source>
        <dbReference type="Proteomes" id="UP000002318"/>
    </source>
</evidence>
<sequence length="459" mass="49023">MADNYNNERIQLLAEGDIGSALFKLSAPAVAGMMVMAIYNVVDTFFVSLLRDTTAVAATGIVFPLFQLIGSIGLTFGMGAASVISRKLGENDYKEANRTAATALYTSLGVGIVFALVGATFIKPLLILFGATDSILSTADLYGRVIVGGSIFQVSNMTLNNILRSEGAALHSSTGQIIGAVMNIILDPLFIFALNMGITGAAIATVISQGISTLYLASYYFRDKGAVNPFKRSYFHPTVRTYRNIMNMGIPTFVRQILGSISFAIVNNAAGVYGDSSIAAVSINSRLFSLLMMALFGLAQGLQPLAGYNYGARRFDRVRQTIRIVFSVASGIGLFAGILCFIFAPAIMRVFAPQDPDVIAMGSEAMRMMALSLIPVGLVIMFGGIFQALGNGRYALILAAGQQGLFLIPLVLILPRFFGISGVFAAQPAGFVFALLVGMILFFRQSNVLKARETQMLEG</sequence>
<keyword evidence="8 10" id="KW-0472">Membrane</keyword>
<comment type="subcellular location">
    <subcellularLocation>
        <location evidence="1">Cell membrane</location>
        <topology evidence="1">Multi-pass membrane protein</topology>
    </subcellularLocation>
</comment>
<evidence type="ECO:0000256" key="4">
    <source>
        <dbReference type="ARBA" id="ARBA00022448"/>
    </source>
</evidence>
<dbReference type="EMBL" id="CP002116">
    <property type="protein sequence ID" value="ADK83046.1"/>
    <property type="molecule type" value="Genomic_DNA"/>
</dbReference>
<dbReference type="OrthoDB" id="9811110at2"/>
<dbReference type="GO" id="GO:0005886">
    <property type="term" value="C:plasma membrane"/>
    <property type="evidence" value="ECO:0007669"/>
    <property type="project" value="UniProtKB-SubCell"/>
</dbReference>
<evidence type="ECO:0000256" key="1">
    <source>
        <dbReference type="ARBA" id="ARBA00004651"/>
    </source>
</evidence>
<accession>E1R977</accession>
<keyword evidence="9" id="KW-0046">Antibiotic resistance</keyword>
<dbReference type="GO" id="GO:0042910">
    <property type="term" value="F:xenobiotic transmembrane transporter activity"/>
    <property type="evidence" value="ECO:0007669"/>
    <property type="project" value="InterPro"/>
</dbReference>
<dbReference type="PANTHER" id="PTHR43823">
    <property type="entry name" value="SPORULATION PROTEIN YKVU"/>
    <property type="match status" value="1"/>
</dbReference>
<evidence type="ECO:0000256" key="6">
    <source>
        <dbReference type="ARBA" id="ARBA00022692"/>
    </source>
</evidence>
<dbReference type="AlphaFoldDB" id="E1R977"/>
<dbReference type="PANTHER" id="PTHR43823:SF3">
    <property type="entry name" value="MULTIDRUG EXPORT PROTEIN MEPA"/>
    <property type="match status" value="1"/>
</dbReference>
<dbReference type="InterPro" id="IPR002528">
    <property type="entry name" value="MATE_fam"/>
</dbReference>
<feature type="transmembrane region" description="Helical" evidence="10">
    <location>
        <begin position="61"/>
        <end position="84"/>
    </location>
</feature>
<comment type="similarity">
    <text evidence="2">Belongs to the multi antimicrobial extrusion (MATE) (TC 2.A.66.1) family. MepA subfamily.</text>
</comment>
<dbReference type="InterPro" id="IPR045070">
    <property type="entry name" value="MATE_MepA-like"/>
</dbReference>
<evidence type="ECO:0000256" key="3">
    <source>
        <dbReference type="ARBA" id="ARBA00022106"/>
    </source>
</evidence>
<dbReference type="InterPro" id="IPR048279">
    <property type="entry name" value="MdtK-like"/>
</dbReference>
<proteinExistence type="inferred from homology"/>
<feature type="transmembrane region" description="Helical" evidence="10">
    <location>
        <begin position="290"/>
        <end position="312"/>
    </location>
</feature>
<dbReference type="RefSeq" id="WP_013256503.1">
    <property type="nucleotide sequence ID" value="NC_014364.1"/>
</dbReference>
<evidence type="ECO:0000256" key="2">
    <source>
        <dbReference type="ARBA" id="ARBA00008417"/>
    </source>
</evidence>
<feature type="transmembrane region" description="Helical" evidence="10">
    <location>
        <begin position="396"/>
        <end position="418"/>
    </location>
</feature>
<dbReference type="GO" id="GO:0015297">
    <property type="term" value="F:antiporter activity"/>
    <property type="evidence" value="ECO:0007669"/>
    <property type="project" value="InterPro"/>
</dbReference>
<feature type="transmembrane region" description="Helical" evidence="10">
    <location>
        <begin position="21"/>
        <end position="41"/>
    </location>
</feature>
<dbReference type="Pfam" id="PF01554">
    <property type="entry name" value="MatE"/>
    <property type="match status" value="2"/>
</dbReference>
<feature type="transmembrane region" description="Helical" evidence="10">
    <location>
        <begin position="368"/>
        <end position="389"/>
    </location>
</feature>
<protein>
    <recommendedName>
        <fullName evidence="3">Multidrug export protein MepA</fullName>
    </recommendedName>
</protein>
<feature type="transmembrane region" description="Helical" evidence="10">
    <location>
        <begin position="424"/>
        <end position="443"/>
    </location>
</feature>
<keyword evidence="5" id="KW-1003">Cell membrane</keyword>
<name>E1R977_SEDSS</name>
<reference evidence="11 12" key="1">
    <citation type="journal article" date="2010" name="Stand. Genomic Sci.">
        <title>Complete genome sequence of Spirochaeta smaragdinae type strain (SEBR 4228).</title>
        <authorList>
            <person name="Mavromatis K."/>
            <person name="Yasawong M."/>
            <person name="Chertkov O."/>
            <person name="Lapidus A."/>
            <person name="Lucas S."/>
            <person name="Nolan M."/>
            <person name="Del Rio T.G."/>
            <person name="Tice H."/>
            <person name="Cheng J.F."/>
            <person name="Pitluck S."/>
            <person name="Liolios K."/>
            <person name="Ivanova N."/>
            <person name="Tapia R."/>
            <person name="Han C."/>
            <person name="Bruce D."/>
            <person name="Goodwin L."/>
            <person name="Pati A."/>
            <person name="Chen A."/>
            <person name="Palaniappan K."/>
            <person name="Land M."/>
            <person name="Hauser L."/>
            <person name="Chang Y.J."/>
            <person name="Jeffries C.D."/>
            <person name="Detter J.C."/>
            <person name="Rohde M."/>
            <person name="Brambilla E."/>
            <person name="Spring S."/>
            <person name="Goker M."/>
            <person name="Sikorski J."/>
            <person name="Woyke T."/>
            <person name="Bristow J."/>
            <person name="Eisen J.A."/>
            <person name="Markowitz V."/>
            <person name="Hugenholtz P."/>
            <person name="Klenk H.P."/>
            <person name="Kyrpides N.C."/>
        </authorList>
    </citation>
    <scope>NUCLEOTIDE SEQUENCE [LARGE SCALE GENOMIC DNA]</scope>
    <source>
        <strain evidence="12">DSM 11293 / JCM 15392 / SEBR 4228</strain>
    </source>
</reference>
<dbReference type="STRING" id="573413.Spirs_3961"/>
<dbReference type="HOGENOM" id="CLU_012893_0_1_12"/>
<evidence type="ECO:0000256" key="10">
    <source>
        <dbReference type="SAM" id="Phobius"/>
    </source>
</evidence>
<keyword evidence="6 10" id="KW-0812">Transmembrane</keyword>
<dbReference type="GO" id="GO:0046677">
    <property type="term" value="P:response to antibiotic"/>
    <property type="evidence" value="ECO:0007669"/>
    <property type="project" value="UniProtKB-KW"/>
</dbReference>
<dbReference type="NCBIfam" id="TIGR00797">
    <property type="entry name" value="matE"/>
    <property type="match status" value="1"/>
</dbReference>
<organism evidence="11 12">
    <name type="scientific">Sediminispirochaeta smaragdinae (strain DSM 11293 / JCM 15392 / SEBR 4228)</name>
    <name type="common">Spirochaeta smaragdinae</name>
    <dbReference type="NCBI Taxonomy" id="573413"/>
    <lineage>
        <taxon>Bacteria</taxon>
        <taxon>Pseudomonadati</taxon>
        <taxon>Spirochaetota</taxon>
        <taxon>Spirochaetia</taxon>
        <taxon>Spirochaetales</taxon>
        <taxon>Spirochaetaceae</taxon>
        <taxon>Sediminispirochaeta</taxon>
    </lineage>
</organism>
<dbReference type="eggNOG" id="COG0534">
    <property type="taxonomic scope" value="Bacteria"/>
</dbReference>
<feature type="transmembrane region" description="Helical" evidence="10">
    <location>
        <begin position="200"/>
        <end position="221"/>
    </location>
</feature>
<dbReference type="PIRSF" id="PIRSF006603">
    <property type="entry name" value="DinF"/>
    <property type="match status" value="1"/>
</dbReference>
<dbReference type="InterPro" id="IPR051327">
    <property type="entry name" value="MATE_MepA_subfamily"/>
</dbReference>